<keyword evidence="7" id="KW-0418">Kinase</keyword>
<evidence type="ECO:0000256" key="5">
    <source>
        <dbReference type="ARBA" id="ARBA00022679"/>
    </source>
</evidence>
<dbReference type="GO" id="GO:0015937">
    <property type="term" value="P:coenzyme A biosynthetic process"/>
    <property type="evidence" value="ECO:0007669"/>
    <property type="project" value="UniProtKB-KW"/>
</dbReference>
<evidence type="ECO:0000256" key="2">
    <source>
        <dbReference type="ARBA" id="ARBA00004496"/>
    </source>
</evidence>
<gene>
    <name evidence="13" type="ORF">METZ01_LOCUS63563</name>
</gene>
<dbReference type="HAMAP" id="MF_01274">
    <property type="entry name" value="Pantothen_kinase_3"/>
    <property type="match status" value="1"/>
</dbReference>
<keyword evidence="5" id="KW-0808">Transferase</keyword>
<comment type="subcellular location">
    <subcellularLocation>
        <location evidence="2">Cytoplasm</location>
    </subcellularLocation>
</comment>
<comment type="subunit">
    <text evidence="3">Homodimer.</text>
</comment>
<keyword evidence="8" id="KW-0067">ATP-binding</keyword>
<protein>
    <recommendedName>
        <fullName evidence="12">Type III pantothenate kinase</fullName>
    </recommendedName>
</protein>
<dbReference type="InterPro" id="IPR004619">
    <property type="entry name" value="Type_III_PanK"/>
</dbReference>
<reference evidence="13" key="1">
    <citation type="submission" date="2018-05" db="EMBL/GenBank/DDBJ databases">
        <authorList>
            <person name="Lanie J.A."/>
            <person name="Ng W.-L."/>
            <person name="Kazmierczak K.M."/>
            <person name="Andrzejewski T.M."/>
            <person name="Davidsen T.M."/>
            <person name="Wayne K.J."/>
            <person name="Tettelin H."/>
            <person name="Glass J.I."/>
            <person name="Rusch D."/>
            <person name="Podicherti R."/>
            <person name="Tsui H.-C.T."/>
            <person name="Winkler M.E."/>
        </authorList>
    </citation>
    <scope>NUCLEOTIDE SEQUENCE</scope>
</reference>
<evidence type="ECO:0000256" key="8">
    <source>
        <dbReference type="ARBA" id="ARBA00022840"/>
    </source>
</evidence>
<evidence type="ECO:0000256" key="1">
    <source>
        <dbReference type="ARBA" id="ARBA00001958"/>
    </source>
</evidence>
<proteinExistence type="inferred from homology"/>
<evidence type="ECO:0000256" key="12">
    <source>
        <dbReference type="ARBA" id="ARBA00040883"/>
    </source>
</evidence>
<keyword evidence="9" id="KW-0630">Potassium</keyword>
<dbReference type="GO" id="GO:0005524">
    <property type="term" value="F:ATP binding"/>
    <property type="evidence" value="ECO:0007669"/>
    <property type="project" value="UniProtKB-KW"/>
</dbReference>
<dbReference type="PANTHER" id="PTHR34265:SF1">
    <property type="entry name" value="TYPE III PANTOTHENATE KINASE"/>
    <property type="match status" value="1"/>
</dbReference>
<dbReference type="NCBIfam" id="TIGR00671">
    <property type="entry name" value="baf"/>
    <property type="match status" value="1"/>
</dbReference>
<dbReference type="NCBIfam" id="NF009848">
    <property type="entry name" value="PRK13318.1-6"/>
    <property type="match status" value="1"/>
</dbReference>
<dbReference type="CDD" id="cd24015">
    <property type="entry name" value="ASKHA_NBD_PanK-III"/>
    <property type="match status" value="1"/>
</dbReference>
<dbReference type="SUPFAM" id="SSF53067">
    <property type="entry name" value="Actin-like ATPase domain"/>
    <property type="match status" value="2"/>
</dbReference>
<evidence type="ECO:0000256" key="3">
    <source>
        <dbReference type="ARBA" id="ARBA00011738"/>
    </source>
</evidence>
<evidence type="ECO:0000313" key="13">
    <source>
        <dbReference type="EMBL" id="SVA10709.1"/>
    </source>
</evidence>
<evidence type="ECO:0000256" key="9">
    <source>
        <dbReference type="ARBA" id="ARBA00022958"/>
    </source>
</evidence>
<name>A0A381T4N3_9ZZZZ</name>
<dbReference type="GO" id="GO:0004594">
    <property type="term" value="F:pantothenate kinase activity"/>
    <property type="evidence" value="ECO:0007669"/>
    <property type="project" value="InterPro"/>
</dbReference>
<dbReference type="Pfam" id="PF03309">
    <property type="entry name" value="Pan_kinase"/>
    <property type="match status" value="1"/>
</dbReference>
<dbReference type="EMBL" id="UINC01003965">
    <property type="protein sequence ID" value="SVA10709.1"/>
    <property type="molecule type" value="Genomic_DNA"/>
</dbReference>
<evidence type="ECO:0000256" key="7">
    <source>
        <dbReference type="ARBA" id="ARBA00022777"/>
    </source>
</evidence>
<organism evidence="13">
    <name type="scientific">marine metagenome</name>
    <dbReference type="NCBI Taxonomy" id="408172"/>
    <lineage>
        <taxon>unclassified sequences</taxon>
        <taxon>metagenomes</taxon>
        <taxon>ecological metagenomes</taxon>
    </lineage>
</organism>
<dbReference type="NCBIfam" id="NF009855">
    <property type="entry name" value="PRK13321.1"/>
    <property type="match status" value="1"/>
</dbReference>
<dbReference type="PANTHER" id="PTHR34265">
    <property type="entry name" value="TYPE III PANTOTHENATE KINASE"/>
    <property type="match status" value="1"/>
</dbReference>
<dbReference type="GO" id="GO:0005737">
    <property type="term" value="C:cytoplasm"/>
    <property type="evidence" value="ECO:0007669"/>
    <property type="project" value="UniProtKB-SubCell"/>
</dbReference>
<comment type="similarity">
    <text evidence="11">Belongs to the type III pantothenate kinase family.</text>
</comment>
<dbReference type="AlphaFoldDB" id="A0A381T4N3"/>
<comment type="cofactor">
    <cofactor evidence="1">
        <name>K(+)</name>
        <dbReference type="ChEBI" id="CHEBI:29103"/>
    </cofactor>
</comment>
<sequence>MLIAIDIGNTNITIGLFRESELVSTWRFSTDSQKTSDEYGLLLKQVMSYNNIKVAQIEEAAICSVVPPLTPTFESLCKTYMHVNPLTVVAETKTGIKVLYDSPRDVGTDRIVDAAAAHHMYGGPCIIVDLGTATVFDAVNERAEYLGGAIAPGMIVSADSLYRATSQLRRVELNAPDQAIGKNTTHSIQSGLVFGYSELIKGMIARFKKEIGTDATVIATGGQATIVKDHVGEFDYIDPDLTLKGLQIVHSLNIN</sequence>
<evidence type="ECO:0000256" key="11">
    <source>
        <dbReference type="ARBA" id="ARBA00038036"/>
    </source>
</evidence>
<evidence type="ECO:0000256" key="6">
    <source>
        <dbReference type="ARBA" id="ARBA00022741"/>
    </source>
</evidence>
<keyword evidence="4" id="KW-0963">Cytoplasm</keyword>
<keyword evidence="10" id="KW-0173">Coenzyme A biosynthesis</keyword>
<evidence type="ECO:0000256" key="4">
    <source>
        <dbReference type="ARBA" id="ARBA00022490"/>
    </source>
</evidence>
<evidence type="ECO:0000256" key="10">
    <source>
        <dbReference type="ARBA" id="ARBA00022993"/>
    </source>
</evidence>
<keyword evidence="6" id="KW-0547">Nucleotide-binding</keyword>
<accession>A0A381T4N3</accession>
<dbReference type="Gene3D" id="3.30.420.40">
    <property type="match status" value="2"/>
</dbReference>
<dbReference type="InterPro" id="IPR043129">
    <property type="entry name" value="ATPase_NBD"/>
</dbReference>